<evidence type="ECO:0000256" key="2">
    <source>
        <dbReference type="ARBA" id="ARBA00022485"/>
    </source>
</evidence>
<comment type="caution">
    <text evidence="8">The sequence shown here is derived from an EMBL/GenBank/DDBJ whole genome shotgun (WGS) entry which is preliminary data.</text>
</comment>
<accession>A0A4R5BW20</accession>
<dbReference type="AlphaFoldDB" id="A0A4R5BW20"/>
<dbReference type="GO" id="GO:0046872">
    <property type="term" value="F:metal ion binding"/>
    <property type="evidence" value="ECO:0007669"/>
    <property type="project" value="UniProtKB-KW"/>
</dbReference>
<keyword evidence="9" id="KW-1185">Reference proteome</keyword>
<dbReference type="InterPro" id="IPR013785">
    <property type="entry name" value="Aldolase_TIM"/>
</dbReference>
<dbReference type="SFLD" id="SFLDF00299">
    <property type="entry name" value="anaerobic_ribonucleoside-triph"/>
    <property type="match status" value="1"/>
</dbReference>
<dbReference type="Gene3D" id="3.20.20.70">
    <property type="entry name" value="Aldolase class I"/>
    <property type="match status" value="1"/>
</dbReference>
<organism evidence="8 9">
    <name type="scientific">Actinomadura rubrisoli</name>
    <dbReference type="NCBI Taxonomy" id="2530368"/>
    <lineage>
        <taxon>Bacteria</taxon>
        <taxon>Bacillati</taxon>
        <taxon>Actinomycetota</taxon>
        <taxon>Actinomycetes</taxon>
        <taxon>Streptosporangiales</taxon>
        <taxon>Thermomonosporaceae</taxon>
        <taxon>Actinomadura</taxon>
    </lineage>
</organism>
<feature type="compositionally biased region" description="Basic and acidic residues" evidence="7">
    <location>
        <begin position="226"/>
        <end position="239"/>
    </location>
</feature>
<sequence length="239" mass="24920">MVRMLNVAETCVGTRALGPGRRSVVWVQGCPFRCPGCLAPEWIPDRPARRVAPADLAAELLADPGVTGLTFSGGEPMEQAAGLAEVARLARRDRSGLTVVCFTGYRLERLRDRPPGDGVGALLAEVDVLIDGLYVAARDDDRGLRGSSNQRVHHLTGRLRDAGDALAGGPRKIEIRVRDGAALFVGVPSRALAAAYPPPVTVGEGANARAVPGVQSGGAGASGARAETDGRADTERSAR</sequence>
<keyword evidence="6" id="KW-0411">Iron-sulfur</keyword>
<dbReference type="OrthoDB" id="9782387at2"/>
<dbReference type="InterPro" id="IPR007197">
    <property type="entry name" value="rSAM"/>
</dbReference>
<reference evidence="8 9" key="1">
    <citation type="submission" date="2019-03" db="EMBL/GenBank/DDBJ databases">
        <title>Draft genome sequences of novel Actinobacteria.</title>
        <authorList>
            <person name="Sahin N."/>
            <person name="Ay H."/>
            <person name="Saygin H."/>
        </authorList>
    </citation>
    <scope>NUCLEOTIDE SEQUENCE [LARGE SCALE GENOMIC DNA]</scope>
    <source>
        <strain evidence="8 9">H3C3</strain>
    </source>
</reference>
<feature type="region of interest" description="Disordered" evidence="7">
    <location>
        <begin position="210"/>
        <end position="239"/>
    </location>
</feature>
<evidence type="ECO:0000256" key="4">
    <source>
        <dbReference type="ARBA" id="ARBA00022723"/>
    </source>
</evidence>
<protein>
    <submittedName>
        <fullName evidence="8">Radical SAM protein</fullName>
    </submittedName>
</protein>
<dbReference type="InterPro" id="IPR058240">
    <property type="entry name" value="rSAM_sf"/>
</dbReference>
<gene>
    <name evidence="8" type="ORF">E1298_13640</name>
</gene>
<dbReference type="EMBL" id="SMKU01000055">
    <property type="protein sequence ID" value="TDD89833.1"/>
    <property type="molecule type" value="Genomic_DNA"/>
</dbReference>
<dbReference type="SUPFAM" id="SSF102114">
    <property type="entry name" value="Radical SAM enzymes"/>
    <property type="match status" value="1"/>
</dbReference>
<dbReference type="SFLD" id="SFLDS00029">
    <property type="entry name" value="Radical_SAM"/>
    <property type="match status" value="1"/>
</dbReference>
<dbReference type="GO" id="GO:0051539">
    <property type="term" value="F:4 iron, 4 sulfur cluster binding"/>
    <property type="evidence" value="ECO:0007669"/>
    <property type="project" value="UniProtKB-KW"/>
</dbReference>
<evidence type="ECO:0000256" key="3">
    <source>
        <dbReference type="ARBA" id="ARBA00022691"/>
    </source>
</evidence>
<evidence type="ECO:0000256" key="1">
    <source>
        <dbReference type="ARBA" id="ARBA00001966"/>
    </source>
</evidence>
<keyword evidence="5" id="KW-0408">Iron</keyword>
<dbReference type="InterPro" id="IPR012837">
    <property type="entry name" value="NrdG"/>
</dbReference>
<evidence type="ECO:0000313" key="8">
    <source>
        <dbReference type="EMBL" id="TDD89833.1"/>
    </source>
</evidence>
<dbReference type="Proteomes" id="UP000294513">
    <property type="component" value="Unassembled WGS sequence"/>
</dbReference>
<evidence type="ECO:0000256" key="6">
    <source>
        <dbReference type="ARBA" id="ARBA00023014"/>
    </source>
</evidence>
<evidence type="ECO:0000256" key="7">
    <source>
        <dbReference type="SAM" id="MobiDB-lite"/>
    </source>
</evidence>
<dbReference type="SFLD" id="SFLDG01063">
    <property type="entry name" value="activating_enzymes__group_1"/>
    <property type="match status" value="1"/>
</dbReference>
<dbReference type="CDD" id="cd01335">
    <property type="entry name" value="Radical_SAM"/>
    <property type="match status" value="1"/>
</dbReference>
<comment type="cofactor">
    <cofactor evidence="1">
        <name>[4Fe-4S] cluster</name>
        <dbReference type="ChEBI" id="CHEBI:49883"/>
    </cofactor>
</comment>
<dbReference type="SFLD" id="SFLDG01066">
    <property type="entry name" value="organic_radical-activating_enz"/>
    <property type="match status" value="1"/>
</dbReference>
<dbReference type="Pfam" id="PF13353">
    <property type="entry name" value="Fer4_12"/>
    <property type="match status" value="1"/>
</dbReference>
<keyword evidence="3" id="KW-0949">S-adenosyl-L-methionine</keyword>
<evidence type="ECO:0000256" key="5">
    <source>
        <dbReference type="ARBA" id="ARBA00023004"/>
    </source>
</evidence>
<dbReference type="GO" id="GO:0004748">
    <property type="term" value="F:ribonucleoside-diphosphate reductase activity, thioredoxin disulfide as acceptor"/>
    <property type="evidence" value="ECO:0007669"/>
    <property type="project" value="TreeGrafter"/>
</dbReference>
<dbReference type="PANTHER" id="PTHR30352:SF2">
    <property type="entry name" value="ANAEROBIC RIBONUCLEOSIDE-TRIPHOSPHATE REDUCTASE-ACTIVATING PROTEIN"/>
    <property type="match status" value="1"/>
</dbReference>
<dbReference type="PANTHER" id="PTHR30352">
    <property type="entry name" value="PYRUVATE FORMATE-LYASE-ACTIVATING ENZYME"/>
    <property type="match status" value="1"/>
</dbReference>
<dbReference type="GO" id="GO:0043365">
    <property type="term" value="F:[formate-C-acetyltransferase]-activating enzyme activity"/>
    <property type="evidence" value="ECO:0007669"/>
    <property type="project" value="InterPro"/>
</dbReference>
<keyword evidence="2" id="KW-0004">4Fe-4S</keyword>
<name>A0A4R5BW20_9ACTN</name>
<proteinExistence type="predicted"/>
<keyword evidence="4" id="KW-0479">Metal-binding</keyword>
<evidence type="ECO:0000313" key="9">
    <source>
        <dbReference type="Proteomes" id="UP000294513"/>
    </source>
</evidence>
<dbReference type="InterPro" id="IPR034457">
    <property type="entry name" value="Organic_radical-activating"/>
</dbReference>